<keyword evidence="2" id="KW-0805">Transcription regulation</keyword>
<dbReference type="GO" id="GO:0030015">
    <property type="term" value="C:CCR4-NOT core complex"/>
    <property type="evidence" value="ECO:0007669"/>
    <property type="project" value="InterPro"/>
</dbReference>
<gene>
    <name evidence="5" type="ORF">DAPK24_022020</name>
</gene>
<reference evidence="5 6" key="1">
    <citation type="journal article" date="2023" name="Elife">
        <title>Identification of key yeast species and microbe-microbe interactions impacting larval growth of Drosophila in the wild.</title>
        <authorList>
            <person name="Mure A."/>
            <person name="Sugiura Y."/>
            <person name="Maeda R."/>
            <person name="Honda K."/>
            <person name="Sakurai N."/>
            <person name="Takahashi Y."/>
            <person name="Watada M."/>
            <person name="Katoh T."/>
            <person name="Gotoh A."/>
            <person name="Gotoh Y."/>
            <person name="Taniguchi I."/>
            <person name="Nakamura K."/>
            <person name="Hayashi T."/>
            <person name="Katayama T."/>
            <person name="Uemura T."/>
            <person name="Hattori Y."/>
        </authorList>
    </citation>
    <scope>NUCLEOTIDE SEQUENCE [LARGE SCALE GENOMIC DNA]</scope>
    <source>
        <strain evidence="5 6">PK-24</strain>
    </source>
</reference>
<sequence length="198" mass="23218">MTKPTEMTPEQIQQQKILRLNAPVMHFEPIKELDPMDKFGLKGLNNIFNDSNALGVDLNLQGFEINTTNEKLSTKLSSPWLETARSEVEPIFQTPKSFRINNNELPIIEERFQQFDDLTLLFIFYTKPRDLSQELSARELNKRNWRYHKELQVWLTKDSNIDPTPINANAEEGTYIFFDPVSWEFVSKSLILYYNSII</sequence>
<protein>
    <submittedName>
        <fullName evidence="5">CCR4-NOT core subunit</fullName>
    </submittedName>
</protein>
<keyword evidence="3" id="KW-0804">Transcription</keyword>
<evidence type="ECO:0000313" key="5">
    <source>
        <dbReference type="EMBL" id="GMM45627.1"/>
    </source>
</evidence>
<dbReference type="Gene3D" id="2.30.30.1020">
    <property type="entry name" value="CCR4-NOT complex subunit 2/3/5, C-terminal domain"/>
    <property type="match status" value="1"/>
</dbReference>
<evidence type="ECO:0000313" key="6">
    <source>
        <dbReference type="Proteomes" id="UP001378960"/>
    </source>
</evidence>
<dbReference type="Pfam" id="PF04153">
    <property type="entry name" value="NOT2_3_5_C"/>
    <property type="match status" value="1"/>
</dbReference>
<name>A0AAV5R3P4_PICKL</name>
<evidence type="ECO:0000256" key="2">
    <source>
        <dbReference type="ARBA" id="ARBA00023015"/>
    </source>
</evidence>
<evidence type="ECO:0000256" key="1">
    <source>
        <dbReference type="ARBA" id="ARBA00007682"/>
    </source>
</evidence>
<evidence type="ECO:0000259" key="4">
    <source>
        <dbReference type="Pfam" id="PF04153"/>
    </source>
</evidence>
<dbReference type="GO" id="GO:0000289">
    <property type="term" value="P:nuclear-transcribed mRNA poly(A) tail shortening"/>
    <property type="evidence" value="ECO:0007669"/>
    <property type="project" value="UniProtKB-ARBA"/>
</dbReference>
<dbReference type="GO" id="GO:0006355">
    <property type="term" value="P:regulation of DNA-templated transcription"/>
    <property type="evidence" value="ECO:0007669"/>
    <property type="project" value="InterPro"/>
</dbReference>
<dbReference type="PANTHER" id="PTHR23326">
    <property type="entry name" value="CCR4 NOT-RELATED"/>
    <property type="match status" value="1"/>
</dbReference>
<proteinExistence type="inferred from homology"/>
<dbReference type="InterPro" id="IPR038635">
    <property type="entry name" value="CCR4-NOT_su2/3/5_C_sf"/>
</dbReference>
<organism evidence="5 6">
    <name type="scientific">Pichia kluyveri</name>
    <name type="common">Yeast</name>
    <dbReference type="NCBI Taxonomy" id="36015"/>
    <lineage>
        <taxon>Eukaryota</taxon>
        <taxon>Fungi</taxon>
        <taxon>Dikarya</taxon>
        <taxon>Ascomycota</taxon>
        <taxon>Saccharomycotina</taxon>
        <taxon>Pichiomycetes</taxon>
        <taxon>Pichiales</taxon>
        <taxon>Pichiaceae</taxon>
        <taxon>Pichia</taxon>
    </lineage>
</organism>
<dbReference type="InterPro" id="IPR040168">
    <property type="entry name" value="Not2/3/5"/>
</dbReference>
<keyword evidence="6" id="KW-1185">Reference proteome</keyword>
<dbReference type="EMBL" id="BTGB01000002">
    <property type="protein sequence ID" value="GMM45627.1"/>
    <property type="molecule type" value="Genomic_DNA"/>
</dbReference>
<evidence type="ECO:0000256" key="3">
    <source>
        <dbReference type="ARBA" id="ARBA00023163"/>
    </source>
</evidence>
<dbReference type="InterPro" id="IPR007282">
    <property type="entry name" value="NOT2/3/5_C"/>
</dbReference>
<comment type="similarity">
    <text evidence="1">Belongs to the CNOT2/3/5 family.</text>
</comment>
<accession>A0AAV5R3P4</accession>
<dbReference type="AlphaFoldDB" id="A0AAV5R3P4"/>
<comment type="caution">
    <text evidence="5">The sequence shown here is derived from an EMBL/GenBank/DDBJ whole genome shotgun (WGS) entry which is preliminary data.</text>
</comment>
<dbReference type="Proteomes" id="UP001378960">
    <property type="component" value="Unassembled WGS sequence"/>
</dbReference>
<feature type="domain" description="NOT2/NOT3/NOT5 C-terminal" evidence="4">
    <location>
        <begin position="75"/>
        <end position="195"/>
    </location>
</feature>